<dbReference type="PANTHER" id="PTHR43611:SF3">
    <property type="entry name" value="FLAVIN MONONUCLEOTIDE HYDROLASE 1, CHLOROPLATIC"/>
    <property type="match status" value="1"/>
</dbReference>
<evidence type="ECO:0000313" key="2">
    <source>
        <dbReference type="Proteomes" id="UP000594042"/>
    </source>
</evidence>
<dbReference type="NCBIfam" id="TIGR01509">
    <property type="entry name" value="HAD-SF-IA-v3"/>
    <property type="match status" value="1"/>
</dbReference>
<dbReference type="PRINTS" id="PR00413">
    <property type="entry name" value="HADHALOGNASE"/>
</dbReference>
<sequence length="211" mass="24063">MKIKNLLFDFGEVLVTLSREKAVAAFRALGAEIADEIVPASWSFDGMFRDLENGKITEREFFDNLNFSLGLQATDEELRAAWNAIIQDIPLYKLDLLLGLRKNYSVYMVSNTNKIHMDYTKEHLFKDGGHTIDDFFDKLYLSYEIGASKPEKAFFDYVIKDAGLKPEETLYLDDSPANIEAGWEMGFRVCPVSPLDDLDKLVEACLHTNQK</sequence>
<dbReference type="CDD" id="cd02603">
    <property type="entry name" value="HAD_sEH-N_like"/>
    <property type="match status" value="1"/>
</dbReference>
<accession>A0A7G1HWP0</accession>
<dbReference type="SFLD" id="SFLDS00003">
    <property type="entry name" value="Haloacid_Dehalogenase"/>
    <property type="match status" value="1"/>
</dbReference>
<gene>
    <name evidence="1" type="ORF">Cop2CBH44_24620</name>
</gene>
<dbReference type="Proteomes" id="UP000594042">
    <property type="component" value="Chromosome"/>
</dbReference>
<name>A0A7G1HWP0_9BACT</name>
<dbReference type="InterPro" id="IPR023198">
    <property type="entry name" value="PGP-like_dom2"/>
</dbReference>
<dbReference type="RefSeq" id="WP_200754922.1">
    <property type="nucleotide sequence ID" value="NZ_AP023322.1"/>
</dbReference>
<dbReference type="Pfam" id="PF00702">
    <property type="entry name" value="Hydrolase"/>
    <property type="match status" value="1"/>
</dbReference>
<dbReference type="InterPro" id="IPR023214">
    <property type="entry name" value="HAD_sf"/>
</dbReference>
<dbReference type="InterPro" id="IPR006439">
    <property type="entry name" value="HAD-SF_hydro_IA"/>
</dbReference>
<dbReference type="PANTHER" id="PTHR43611">
    <property type="entry name" value="ALPHA-D-GLUCOSE 1-PHOSPHATE PHOSPHATASE"/>
    <property type="match status" value="1"/>
</dbReference>
<keyword evidence="2" id="KW-1185">Reference proteome</keyword>
<proteinExistence type="predicted"/>
<dbReference type="SUPFAM" id="SSF56784">
    <property type="entry name" value="HAD-like"/>
    <property type="match status" value="1"/>
</dbReference>
<dbReference type="SFLD" id="SFLDG01129">
    <property type="entry name" value="C1.5:_HAD__Beta-PGM__Phosphata"/>
    <property type="match status" value="1"/>
</dbReference>
<dbReference type="EMBL" id="AP023322">
    <property type="protein sequence ID" value="BCI64109.1"/>
    <property type="molecule type" value="Genomic_DNA"/>
</dbReference>
<dbReference type="Gene3D" id="1.10.150.240">
    <property type="entry name" value="Putative phosphatase, domain 2"/>
    <property type="match status" value="1"/>
</dbReference>
<evidence type="ECO:0000313" key="1">
    <source>
        <dbReference type="EMBL" id="BCI64109.1"/>
    </source>
</evidence>
<reference evidence="2" key="1">
    <citation type="submission" date="2020-07" db="EMBL/GenBank/DDBJ databases">
        <title>Complete genome sequencing of Coprobacter sp. strain 2CBH44.</title>
        <authorList>
            <person name="Sakamoto M."/>
            <person name="Murakami T."/>
            <person name="Mori H."/>
        </authorList>
    </citation>
    <scope>NUCLEOTIDE SEQUENCE [LARGE SCALE GENOMIC DNA]</scope>
    <source>
        <strain evidence="2">2CBH44</strain>
    </source>
</reference>
<dbReference type="InterPro" id="IPR036412">
    <property type="entry name" value="HAD-like_sf"/>
</dbReference>
<organism evidence="1 2">
    <name type="scientific">Coprobacter secundus subsp. similis</name>
    <dbReference type="NCBI Taxonomy" id="2751153"/>
    <lineage>
        <taxon>Bacteria</taxon>
        <taxon>Pseudomonadati</taxon>
        <taxon>Bacteroidota</taxon>
        <taxon>Bacteroidia</taxon>
        <taxon>Bacteroidales</taxon>
        <taxon>Barnesiellaceae</taxon>
        <taxon>Coprobacter</taxon>
    </lineage>
</organism>
<dbReference type="AlphaFoldDB" id="A0A7G1HWP0"/>
<protein>
    <submittedName>
        <fullName evidence="1">Haloacid dehalogenase</fullName>
    </submittedName>
</protein>
<dbReference type="KEGG" id="copr:Cop2CBH44_24620"/>
<dbReference type="Gene3D" id="3.40.50.1000">
    <property type="entry name" value="HAD superfamily/HAD-like"/>
    <property type="match status" value="1"/>
</dbReference>